<evidence type="ECO:0008006" key="4">
    <source>
        <dbReference type="Google" id="ProtNLM"/>
    </source>
</evidence>
<comment type="caution">
    <text evidence="2">The sequence shown here is derived from an EMBL/GenBank/DDBJ whole genome shotgun (WGS) entry which is preliminary data.</text>
</comment>
<dbReference type="PANTHER" id="PTHR37816:SF2">
    <property type="entry name" value="DNA TOPOLOGY MODULATION PROTEIN FLAR-RELATED PROTEIN"/>
    <property type="match status" value="1"/>
</dbReference>
<feature type="region of interest" description="Disordered" evidence="1">
    <location>
        <begin position="1"/>
        <end position="48"/>
    </location>
</feature>
<evidence type="ECO:0000313" key="2">
    <source>
        <dbReference type="EMBL" id="KAF4629552.1"/>
    </source>
</evidence>
<dbReference type="SUPFAM" id="SSF52540">
    <property type="entry name" value="P-loop containing nucleoside triphosphate hydrolases"/>
    <property type="match status" value="1"/>
</dbReference>
<dbReference type="InterPro" id="IPR027417">
    <property type="entry name" value="P-loop_NTPase"/>
</dbReference>
<dbReference type="OrthoDB" id="65590at2759"/>
<sequence>MSDHASKALVEASLPGEPRTYDARSPLAAQAAPLQSQNPKPTQQELVGNKRASRIHITGASGSGVSTLGTNLASALSLPVFDVDTYYWLPTNPPFTIKRPIHERISLLRPNLGHAQEENGGWVLSGSMGSWGDEIMEDVEHVIFVDTATDVRMKRLREREFMRHGERIQEGGDMHEESVKFLAWAEAYEDPGLEEGRSRVRHEQWLRGVRVPVTRLSGDQDELVVMKEALKALKRDGEKGREEEG</sequence>
<gene>
    <name evidence="2" type="ORF">G7Y89_g8592</name>
</gene>
<dbReference type="InterPro" id="IPR052922">
    <property type="entry name" value="Cytidylate_Kinase-2"/>
</dbReference>
<accession>A0A8H4RGC1</accession>
<dbReference type="Proteomes" id="UP000566819">
    <property type="component" value="Unassembled WGS sequence"/>
</dbReference>
<evidence type="ECO:0000313" key="3">
    <source>
        <dbReference type="Proteomes" id="UP000566819"/>
    </source>
</evidence>
<keyword evidence="3" id="KW-1185">Reference proteome</keyword>
<dbReference type="EMBL" id="JAAMPI010000660">
    <property type="protein sequence ID" value="KAF4629552.1"/>
    <property type="molecule type" value="Genomic_DNA"/>
</dbReference>
<dbReference type="NCBIfam" id="NF004861">
    <property type="entry name" value="PRK06217.1"/>
    <property type="match status" value="1"/>
</dbReference>
<dbReference type="AlphaFoldDB" id="A0A8H4RGC1"/>
<reference evidence="2 3" key="1">
    <citation type="submission" date="2020-03" db="EMBL/GenBank/DDBJ databases">
        <title>Draft Genome Sequence of Cudoniella acicularis.</title>
        <authorList>
            <person name="Buettner E."/>
            <person name="Kellner H."/>
        </authorList>
    </citation>
    <scope>NUCLEOTIDE SEQUENCE [LARGE SCALE GENOMIC DNA]</scope>
    <source>
        <strain evidence="2 3">DSM 108380</strain>
    </source>
</reference>
<evidence type="ECO:0000256" key="1">
    <source>
        <dbReference type="SAM" id="MobiDB-lite"/>
    </source>
</evidence>
<name>A0A8H4RGC1_9HELO</name>
<protein>
    <recommendedName>
        <fullName evidence="4">Adenylate kinase</fullName>
    </recommendedName>
</protein>
<dbReference type="Gene3D" id="3.40.50.300">
    <property type="entry name" value="P-loop containing nucleotide triphosphate hydrolases"/>
    <property type="match status" value="1"/>
</dbReference>
<proteinExistence type="predicted"/>
<feature type="compositionally biased region" description="Low complexity" evidence="1">
    <location>
        <begin position="25"/>
        <end position="37"/>
    </location>
</feature>
<organism evidence="2 3">
    <name type="scientific">Cudoniella acicularis</name>
    <dbReference type="NCBI Taxonomy" id="354080"/>
    <lineage>
        <taxon>Eukaryota</taxon>
        <taxon>Fungi</taxon>
        <taxon>Dikarya</taxon>
        <taxon>Ascomycota</taxon>
        <taxon>Pezizomycotina</taxon>
        <taxon>Leotiomycetes</taxon>
        <taxon>Helotiales</taxon>
        <taxon>Tricladiaceae</taxon>
        <taxon>Cudoniella</taxon>
    </lineage>
</organism>
<dbReference type="PANTHER" id="PTHR37816">
    <property type="entry name" value="YALI0E33011P"/>
    <property type="match status" value="1"/>
</dbReference>